<feature type="region of interest" description="Disordered" evidence="1">
    <location>
        <begin position="59"/>
        <end position="86"/>
    </location>
</feature>
<protein>
    <recommendedName>
        <fullName evidence="2">Integrase catalytic domain-containing protein</fullName>
    </recommendedName>
</protein>
<evidence type="ECO:0000313" key="4">
    <source>
        <dbReference type="Proteomes" id="UP000626109"/>
    </source>
</evidence>
<dbReference type="GO" id="GO:0003676">
    <property type="term" value="F:nucleic acid binding"/>
    <property type="evidence" value="ECO:0007669"/>
    <property type="project" value="InterPro"/>
</dbReference>
<proteinExistence type="predicted"/>
<gene>
    <name evidence="3" type="ORF">PGLA2088_LOCUS30252</name>
</gene>
<evidence type="ECO:0000256" key="1">
    <source>
        <dbReference type="SAM" id="MobiDB-lite"/>
    </source>
</evidence>
<feature type="region of interest" description="Disordered" evidence="1">
    <location>
        <begin position="1654"/>
        <end position="1674"/>
    </location>
</feature>
<dbReference type="InterPro" id="IPR001584">
    <property type="entry name" value="Integrase_cat-core"/>
</dbReference>
<dbReference type="EMBL" id="CAJNNW010028719">
    <property type="protein sequence ID" value="CAE8697324.1"/>
    <property type="molecule type" value="Genomic_DNA"/>
</dbReference>
<feature type="compositionally biased region" description="Basic and acidic residues" evidence="1">
    <location>
        <begin position="1654"/>
        <end position="1667"/>
    </location>
</feature>
<dbReference type="SUPFAM" id="SSF53098">
    <property type="entry name" value="Ribonuclease H-like"/>
    <property type="match status" value="1"/>
</dbReference>
<feature type="domain" description="Integrase catalytic" evidence="2">
    <location>
        <begin position="548"/>
        <end position="715"/>
    </location>
</feature>
<organism evidence="3 4">
    <name type="scientific">Polarella glacialis</name>
    <name type="common">Dinoflagellate</name>
    <dbReference type="NCBI Taxonomy" id="89957"/>
    <lineage>
        <taxon>Eukaryota</taxon>
        <taxon>Sar</taxon>
        <taxon>Alveolata</taxon>
        <taxon>Dinophyceae</taxon>
        <taxon>Suessiales</taxon>
        <taxon>Suessiaceae</taxon>
        <taxon>Polarella</taxon>
    </lineage>
</organism>
<dbReference type="GO" id="GO:0015074">
    <property type="term" value="P:DNA integration"/>
    <property type="evidence" value="ECO:0007669"/>
    <property type="project" value="InterPro"/>
</dbReference>
<dbReference type="InterPro" id="IPR012337">
    <property type="entry name" value="RNaseH-like_sf"/>
</dbReference>
<sequence>MALRARAQRLIENESQAENSQKKNLVKREPIQLWQKLILRALVYIQTVRQEMVEEHLCSRSSDAPLPQAKNKKHADSKNKTSQPWTPEQIHHFGIGNPLPSSNTRKFLKSLSVCRHPASQLVMRAGKGSFWWACHDCGARWNRIDTKTNEPVCRVFVDENAPLLWAKNGMATYLPTQLPPPKSQLHRETIEVEIVWTSVAKPRQTTSPPATGPDASSSSNRAAPPERPRSASVRRRATESVATIENESKRQMEVDARVVSIQSDDSGDFEEINPVTCGQSCNPAFFYEDVLLGTGRERSLSKETKGFLTASSKSFLTTPRVDVAELYSPPRLTAAAPKFSLKPGAALDLTTGWDFTIAAHRLRATSWQIEEMRALQRLAGVHKLVVDMCAYGLRREDSRDGKSLLAKKPTGLLTNIAELAEDMTRRCNKQHAHAPLLGGTAAAAAKYTPAFVDAVTIQATMLLSVCYFIFVKRLLQRVDDLSRFEESGKFALSAGERWEIVKMHRTLGRPKNEVFLRALKHAGARADILEWVKVHFTCPTCDARPRPSPSRPGHLSRALGFNKVVGIDIMFHEYEGQSVPLLNMLDWGTGLQVVSRTGRKARDVKKIFAEDWIRHFGLPELVVADQGSEFAAEFTDYLHKLGVPVHPTDARSPWQNSRTERAGGIFKEKLDVTIADGCVQGDHEYALALCETAAGRNRYYNRSGFSPNQRVFGHNVRLPASLISDDAFDQELLSSHADDEVKRAWEIRDLAQAAWLKHNDVEALHRATRARSRTQDVKPITVGDWVYVWRASLAHSNWVGPGAVVAISPNGNSVWVSMKGHLWKCSMEQMRKATSEEHLGVEIIRELSAEMMDDIGRGNRTSYRDVAAEGPAPDEAWTDWINDQVIHAGPAGDVPAAAAGEAPVPPAASAAEAHAGTGAPSVADPEPHGEPSEMGDAATVASEPLREPSVSDAPMSIRVDEASGGSTPFRRQSTPQRSMPYPFQADQFQPLPAQPDRSLYFNVVEFDAGTCATFFDAASAGHHSVFMSSSHDGAKWYKNRQQNIEELLPITRDTFEVSGAEASFSQRDLRFYSTKAKTTPGQIIFSQLDVAEKKVFRASRDKEVSSLVDTRAVTVLSLEDSRAFAKEHPEEIIDSKFVDRYKPQESGDPVAKSRWCCVGWQDPHIHEIERSSPTPLSISIYSGCQVAASRGWRARTSDVKTAFLQSRKTTRKQKLACRQPRDERLPGLHPEQLLLLETEVYGLVSGPAWWRKSALHTIVNEFRYRINSYDKCVLTLDSEHNKPGDFTSGIIVIEVDDLFEAGDECHEAKMAMLRQRYTFGKVVDLMDCHDGTFYAGRRMKQLADFSFEIDMHDYVQNRLRPVDLSGHARLNKARALDTALSEKEITQLRGVIAGINWASREGRPDASAAASILPSQFPNVTVDTAKLCNTVVKHLKENKLHIKIHAIPEAELRHVVILDSAFDTSGAEKSQCGWLLGCSTSKLNQGEKAPLSLISWKSRRLRRKAPSSMMCESLCASAATGELEWFDAFMESIRFSKYDLRAKLRRDQVALGLLDEPVVIATDDVLYRDPNALVVMDAKALFDAIANEQASGEDKRSALEIAVIKESIALVRGRTRWVPHNFNPADGLTKLVGAHMEPLMQLLRTHHFQIREESEVLKSERQGDNRRKIGMNHV</sequence>
<feature type="compositionally biased region" description="Low complexity" evidence="1">
    <location>
        <begin position="892"/>
        <end position="921"/>
    </location>
</feature>
<evidence type="ECO:0000259" key="2">
    <source>
        <dbReference type="PROSITE" id="PS50994"/>
    </source>
</evidence>
<reference evidence="3" key="1">
    <citation type="submission" date="2021-02" db="EMBL/GenBank/DDBJ databases">
        <authorList>
            <person name="Dougan E. K."/>
            <person name="Rhodes N."/>
            <person name="Thang M."/>
            <person name="Chan C."/>
        </authorList>
    </citation>
    <scope>NUCLEOTIDE SEQUENCE</scope>
</reference>
<feature type="compositionally biased region" description="Polar residues" evidence="1">
    <location>
        <begin position="964"/>
        <end position="977"/>
    </location>
</feature>
<name>A0A813K894_POLGL</name>
<feature type="region of interest" description="Disordered" evidence="1">
    <location>
        <begin position="199"/>
        <end position="249"/>
    </location>
</feature>
<dbReference type="Gene3D" id="3.30.420.10">
    <property type="entry name" value="Ribonuclease H-like superfamily/Ribonuclease H"/>
    <property type="match status" value="1"/>
</dbReference>
<dbReference type="PROSITE" id="PS50994">
    <property type="entry name" value="INTEGRASE"/>
    <property type="match status" value="1"/>
</dbReference>
<accession>A0A813K894</accession>
<feature type="region of interest" description="Disordered" evidence="1">
    <location>
        <begin position="892"/>
        <end position="980"/>
    </location>
</feature>
<feature type="compositionally biased region" description="Polar residues" evidence="1">
    <location>
        <begin position="203"/>
        <end position="221"/>
    </location>
</feature>
<evidence type="ECO:0000313" key="3">
    <source>
        <dbReference type="EMBL" id="CAE8697324.1"/>
    </source>
</evidence>
<comment type="caution">
    <text evidence="3">The sequence shown here is derived from an EMBL/GenBank/DDBJ whole genome shotgun (WGS) entry which is preliminary data.</text>
</comment>
<dbReference type="Proteomes" id="UP000626109">
    <property type="component" value="Unassembled WGS sequence"/>
</dbReference>
<dbReference type="InterPro" id="IPR036397">
    <property type="entry name" value="RNaseH_sf"/>
</dbReference>